<dbReference type="RefSeq" id="WP_002334687.1">
    <property type="nucleotide sequence ID" value="NZ_KB029685.1"/>
</dbReference>
<sequence>MTYNKIVLDESILELDSWLPQEAIDALTELVYDVEIDRRESNFEIFKLSETSLESIDPLVIKGNSFIKVDKVQYSEVKKESEFEYGIVTQEAA</sequence>
<name>A0A828ZU16_ENTFC</name>
<accession>A0A828ZU16</accession>
<proteinExistence type="predicted"/>
<dbReference type="AlphaFoldDB" id="A0A828ZU16"/>
<evidence type="ECO:0000313" key="1">
    <source>
        <dbReference type="EMBL" id="ELB04153.1"/>
    </source>
</evidence>
<protein>
    <submittedName>
        <fullName evidence="1">Uncharacterized protein</fullName>
    </submittedName>
</protein>
<evidence type="ECO:0000313" key="2">
    <source>
        <dbReference type="Proteomes" id="UP000010553"/>
    </source>
</evidence>
<dbReference type="EMBL" id="AHXC01000002">
    <property type="protein sequence ID" value="ELB04153.1"/>
    <property type="molecule type" value="Genomic_DNA"/>
</dbReference>
<comment type="caution">
    <text evidence="1">The sequence shown here is derived from an EMBL/GenBank/DDBJ whole genome shotgun (WGS) entry which is preliminary data.</text>
</comment>
<dbReference type="Proteomes" id="UP000010553">
    <property type="component" value="Unassembled WGS sequence"/>
</dbReference>
<organism evidence="1 2">
    <name type="scientific">Enterococcus faecium EnGen0003</name>
    <dbReference type="NCBI Taxonomy" id="1138901"/>
    <lineage>
        <taxon>Bacteria</taxon>
        <taxon>Bacillati</taxon>
        <taxon>Bacillota</taxon>
        <taxon>Bacilli</taxon>
        <taxon>Lactobacillales</taxon>
        <taxon>Enterococcaceae</taxon>
        <taxon>Enterococcus</taxon>
    </lineage>
</organism>
<reference evidence="1 2" key="1">
    <citation type="submission" date="2012-12" db="EMBL/GenBank/DDBJ databases">
        <title>The Genome Sequence of Enterococcus faecium E1590.</title>
        <authorList>
            <consortium name="The Broad Institute Genome Sequencing Platform"/>
            <consortium name="The Broad Institute Genome Sequencing Center for Infectious Disease"/>
            <person name="Earl A.M."/>
            <person name="Gilmore M.S."/>
            <person name="van Schaik W."/>
            <person name="Lebreton F."/>
            <person name="Willems R.J."/>
            <person name="Walker B."/>
            <person name="Young S.K."/>
            <person name="Zeng Q."/>
            <person name="Gargeya S."/>
            <person name="Fitzgerald M."/>
            <person name="Haas B."/>
            <person name="Abouelleil A."/>
            <person name="Alvarado L."/>
            <person name="Arachchi H.M."/>
            <person name="Berlin A.M."/>
            <person name="Chapman S.B."/>
            <person name="Dewar J."/>
            <person name="Goldberg J."/>
            <person name="Griggs A."/>
            <person name="Gujja S."/>
            <person name="Hansen M."/>
            <person name="Howarth C."/>
            <person name="Imamovic A."/>
            <person name="Larimer J."/>
            <person name="McCowan C."/>
            <person name="Murphy C."/>
            <person name="Neiman D."/>
            <person name="Pearson M."/>
            <person name="Priest M."/>
            <person name="Roberts A."/>
            <person name="Saif S."/>
            <person name="Shea T."/>
            <person name="Sisk P."/>
            <person name="Sykes S."/>
            <person name="Wortman J."/>
            <person name="Nusbaum C."/>
            <person name="Birren B."/>
        </authorList>
    </citation>
    <scope>NUCLEOTIDE SEQUENCE [LARGE SCALE GENOMIC DNA]</scope>
    <source>
        <strain evidence="1 2">E1590</strain>
    </source>
</reference>
<gene>
    <name evidence="1" type="ORF">OIE_03142</name>
</gene>